<comment type="caution">
    <text evidence="2">The sequence shown here is derived from an EMBL/GenBank/DDBJ whole genome shotgun (WGS) entry which is preliminary data.</text>
</comment>
<keyword evidence="1" id="KW-1133">Transmembrane helix</keyword>
<dbReference type="EMBL" id="LCFK01000041">
    <property type="protein sequence ID" value="KKS92619.1"/>
    <property type="molecule type" value="Genomic_DNA"/>
</dbReference>
<evidence type="ECO:0008006" key="4">
    <source>
        <dbReference type="Google" id="ProtNLM"/>
    </source>
</evidence>
<evidence type="ECO:0000313" key="2">
    <source>
        <dbReference type="EMBL" id="KKS92619.1"/>
    </source>
</evidence>
<organism evidence="2 3">
    <name type="scientific">Candidatus Collierbacteria bacterium GW2011_GWC2_43_12</name>
    <dbReference type="NCBI Taxonomy" id="1618390"/>
    <lineage>
        <taxon>Bacteria</taxon>
        <taxon>Candidatus Collieribacteriota</taxon>
    </lineage>
</organism>
<keyword evidence="1" id="KW-0472">Membrane</keyword>
<name>A0A0G1D4I9_9BACT</name>
<keyword evidence="1" id="KW-0812">Transmembrane</keyword>
<feature type="transmembrane region" description="Helical" evidence="1">
    <location>
        <begin position="56"/>
        <end position="77"/>
    </location>
</feature>
<gene>
    <name evidence="2" type="ORF">UV68_C0041G0006</name>
</gene>
<accession>A0A0G1D4I9</accession>
<dbReference type="AlphaFoldDB" id="A0A0G1D4I9"/>
<evidence type="ECO:0000256" key="1">
    <source>
        <dbReference type="SAM" id="Phobius"/>
    </source>
</evidence>
<protein>
    <recommendedName>
        <fullName evidence="4">Zinc-ribbon domain-containing protein</fullName>
    </recommendedName>
</protein>
<reference evidence="2 3" key="1">
    <citation type="journal article" date="2015" name="Nature">
        <title>rRNA introns, odd ribosomes, and small enigmatic genomes across a large radiation of phyla.</title>
        <authorList>
            <person name="Brown C.T."/>
            <person name="Hug L.A."/>
            <person name="Thomas B.C."/>
            <person name="Sharon I."/>
            <person name="Castelle C.J."/>
            <person name="Singh A."/>
            <person name="Wilkins M.J."/>
            <person name="Williams K.H."/>
            <person name="Banfield J.F."/>
        </authorList>
    </citation>
    <scope>NUCLEOTIDE SEQUENCE [LARGE SCALE GENOMIC DNA]</scope>
</reference>
<sequence>MYCQNCGKKIDEGGKFCEICAPIVQKKAEIQKGANSAEGTVIYLIPTAIAIVAQKYYGWIIAILVAIVLGILGQLISSAIKKYRKQK</sequence>
<dbReference type="Proteomes" id="UP000033980">
    <property type="component" value="Unassembled WGS sequence"/>
</dbReference>
<evidence type="ECO:0000313" key="3">
    <source>
        <dbReference type="Proteomes" id="UP000033980"/>
    </source>
</evidence>
<proteinExistence type="predicted"/>